<dbReference type="Gene3D" id="3.10.310.10">
    <property type="entry name" value="Diaminopimelate Epimerase, Chain A, domain 1"/>
    <property type="match status" value="2"/>
</dbReference>
<dbReference type="PANTHER" id="PTHR13774">
    <property type="entry name" value="PHENAZINE BIOSYNTHESIS PROTEIN"/>
    <property type="match status" value="1"/>
</dbReference>
<keyword evidence="2" id="KW-1185">Reference proteome</keyword>
<dbReference type="Proteomes" id="UP000019226">
    <property type="component" value="Chromosome"/>
</dbReference>
<dbReference type="InterPro" id="IPR003719">
    <property type="entry name" value="Phenazine_PhzF-like"/>
</dbReference>
<proteinExistence type="predicted"/>
<organism evidence="1 2">
    <name type="scientific">Corynebacterium casei LMG S-19264</name>
    <dbReference type="NCBI Taxonomy" id="1285583"/>
    <lineage>
        <taxon>Bacteria</taxon>
        <taxon>Bacillati</taxon>
        <taxon>Actinomycetota</taxon>
        <taxon>Actinomycetes</taxon>
        <taxon>Mycobacteriales</taxon>
        <taxon>Corynebacteriaceae</taxon>
        <taxon>Corynebacterium</taxon>
    </lineage>
</organism>
<dbReference type="SUPFAM" id="SSF54506">
    <property type="entry name" value="Diaminopimelate epimerase-like"/>
    <property type="match status" value="1"/>
</dbReference>
<protein>
    <submittedName>
        <fullName evidence="1">Epimerase</fullName>
    </submittedName>
</protein>
<sequence length="286" mass="31025">MGMEHEYFEVDVFATTAFSGNPLAVIANAGELDSEQMQAIARWINFSETSFLLPPTESSADYRVRIFTPFEELPFAGHPTLGSARAWRSLGIEPHKHGRIVQECAIGLVTIQEETIRNDAGKKQKIYSFATPDLLKSGPLTHAEISSACEALNIEPSDVVDHAWGDNGPGWKILQLANADAVKAIKPQASHNEKVGVVGAYEGEGPEYEVRAFMFGLEDPVTGSLNGSVAQFMRERNHVPDSYTATQGSQMGRAGVVHVFDDGKDIWIGGIVHIRVSGTLSSGKSL</sequence>
<evidence type="ECO:0000313" key="2">
    <source>
        <dbReference type="Proteomes" id="UP000019226"/>
    </source>
</evidence>
<gene>
    <name evidence="1" type="ORF">CCASEI_06140</name>
</gene>
<name>A0ABM5PPG1_9CORY</name>
<dbReference type="PANTHER" id="PTHR13774:SF32">
    <property type="entry name" value="ANTISENSE-ENHANCING SEQUENCE 1"/>
    <property type="match status" value="1"/>
</dbReference>
<dbReference type="PIRSF" id="PIRSF016184">
    <property type="entry name" value="PhzC_PhzF"/>
    <property type="match status" value="1"/>
</dbReference>
<evidence type="ECO:0000313" key="1">
    <source>
        <dbReference type="EMBL" id="AHI19804.1"/>
    </source>
</evidence>
<dbReference type="EMBL" id="CP004350">
    <property type="protein sequence ID" value="AHI19804.1"/>
    <property type="molecule type" value="Genomic_DNA"/>
</dbReference>
<accession>A0ABM5PPG1</accession>
<reference evidence="2" key="1">
    <citation type="submission" date="2013-02" db="EMBL/GenBank/DDBJ databases">
        <title>The complete genome sequence of Corynebacterium casei LMG S-19264 (=DSM 44701).</title>
        <authorList>
            <person name="Ruckert C."/>
            <person name="Albersmeier A."/>
            <person name="Kalinowski J."/>
        </authorList>
    </citation>
    <scope>NUCLEOTIDE SEQUENCE [LARGE SCALE GENOMIC DNA]</scope>
    <source>
        <strain evidence="2">LMG S-19264</strain>
    </source>
</reference>
<dbReference type="Pfam" id="PF02567">
    <property type="entry name" value="PhzC-PhzF"/>
    <property type="match status" value="1"/>
</dbReference>
<dbReference type="NCBIfam" id="TIGR00654">
    <property type="entry name" value="PhzF_family"/>
    <property type="match status" value="1"/>
</dbReference>